<dbReference type="CDD" id="cd08605">
    <property type="entry name" value="GDPD_GDE5_like_1_plant"/>
    <property type="match status" value="1"/>
</dbReference>
<dbReference type="Pfam" id="PF03009">
    <property type="entry name" value="GDPD"/>
    <property type="match status" value="1"/>
</dbReference>
<dbReference type="FunFam" id="3.20.20.190:FF:000102">
    <property type="entry name" value="Predicted protein"/>
    <property type="match status" value="1"/>
</dbReference>
<proteinExistence type="predicted"/>
<dbReference type="PROSITE" id="PS51704">
    <property type="entry name" value="GP_PDE"/>
    <property type="match status" value="1"/>
</dbReference>
<evidence type="ECO:0000256" key="5">
    <source>
        <dbReference type="SAM" id="MobiDB-lite"/>
    </source>
</evidence>
<dbReference type="PANTHER" id="PTHR22958:SF1">
    <property type="entry name" value="GLYCEROPHOSPHOCHOLINE PHOSPHODIESTERASE GPCPD1"/>
    <property type="match status" value="1"/>
</dbReference>
<keyword evidence="2" id="KW-0319">Glycerol metabolism</keyword>
<organism evidence="7">
    <name type="scientific">Physcomitrium patens</name>
    <name type="common">Spreading-leaved earth moss</name>
    <name type="synonym">Physcomitrella patens</name>
    <dbReference type="NCBI Taxonomy" id="3218"/>
    <lineage>
        <taxon>Eukaryota</taxon>
        <taxon>Viridiplantae</taxon>
        <taxon>Streptophyta</taxon>
        <taxon>Embryophyta</taxon>
        <taxon>Bryophyta</taxon>
        <taxon>Bryophytina</taxon>
        <taxon>Bryopsida</taxon>
        <taxon>Funariidae</taxon>
        <taxon>Funariales</taxon>
        <taxon>Funariaceae</taxon>
        <taxon>Physcomitrium</taxon>
    </lineage>
</organism>
<dbReference type="OrthoDB" id="1058301at2759"/>
<feature type="region of interest" description="Disordered" evidence="5">
    <location>
        <begin position="1"/>
        <end position="34"/>
    </location>
</feature>
<dbReference type="EMBL" id="ABEU02000013">
    <property type="protein sequence ID" value="PNR42112.1"/>
    <property type="molecule type" value="Genomic_DNA"/>
</dbReference>
<feature type="domain" description="GP-PDE" evidence="6">
    <location>
        <begin position="55"/>
        <end position="343"/>
    </location>
</feature>
<dbReference type="InterPro" id="IPR051578">
    <property type="entry name" value="GDPD"/>
</dbReference>
<evidence type="ECO:0000313" key="9">
    <source>
        <dbReference type="Proteomes" id="UP000006727"/>
    </source>
</evidence>
<dbReference type="RefSeq" id="XP_024392244.1">
    <property type="nucleotide sequence ID" value="XM_024536476.2"/>
</dbReference>
<dbReference type="EnsemblPlants" id="Pp3c13_3900V3.2">
    <property type="protein sequence ID" value="Pp3c13_3900V3.2"/>
    <property type="gene ID" value="Pp3c13_3900"/>
</dbReference>
<dbReference type="GeneID" id="112290323"/>
<accession>A0A2K1JKL1</accession>
<evidence type="ECO:0000259" key="6">
    <source>
        <dbReference type="PROSITE" id="PS51704"/>
    </source>
</evidence>
<comment type="catalytic activity">
    <reaction evidence="4">
        <text>a sn-glycero-3-phosphodiester + H2O = an alcohol + sn-glycerol 3-phosphate + H(+)</text>
        <dbReference type="Rhea" id="RHEA:12969"/>
        <dbReference type="ChEBI" id="CHEBI:15377"/>
        <dbReference type="ChEBI" id="CHEBI:15378"/>
        <dbReference type="ChEBI" id="CHEBI:30879"/>
        <dbReference type="ChEBI" id="CHEBI:57597"/>
        <dbReference type="ChEBI" id="CHEBI:83408"/>
        <dbReference type="EC" id="3.1.4.46"/>
    </reaction>
</comment>
<dbReference type="Proteomes" id="UP000006727">
    <property type="component" value="Chromosome 13"/>
</dbReference>
<evidence type="ECO:0000256" key="3">
    <source>
        <dbReference type="ARBA" id="ARBA00022801"/>
    </source>
</evidence>
<dbReference type="AlphaFoldDB" id="A0A2K1JKL1"/>
<reference evidence="8" key="3">
    <citation type="submission" date="2020-12" db="UniProtKB">
        <authorList>
            <consortium name="EnsemblPlants"/>
        </authorList>
    </citation>
    <scope>IDENTIFICATION</scope>
</reference>
<dbReference type="InterPro" id="IPR030395">
    <property type="entry name" value="GP_PDE_dom"/>
</dbReference>
<dbReference type="KEGG" id="ppp:112290323"/>
<dbReference type="GO" id="GO:0006071">
    <property type="term" value="P:glycerol metabolic process"/>
    <property type="evidence" value="ECO:0007669"/>
    <property type="project" value="UniProtKB-KW"/>
</dbReference>
<evidence type="ECO:0000256" key="4">
    <source>
        <dbReference type="ARBA" id="ARBA00047512"/>
    </source>
</evidence>
<dbReference type="InterPro" id="IPR017946">
    <property type="entry name" value="PLC-like_Pdiesterase_TIM-brl"/>
</dbReference>
<evidence type="ECO:0000313" key="7">
    <source>
        <dbReference type="EMBL" id="PNR42112.1"/>
    </source>
</evidence>
<keyword evidence="9" id="KW-1185">Reference proteome</keyword>
<name>A0A2K1JKL1_PHYPA</name>
<dbReference type="SUPFAM" id="SSF51695">
    <property type="entry name" value="PLC-like phosphodiesterases"/>
    <property type="match status" value="1"/>
</dbReference>
<dbReference type="GO" id="GO:0008889">
    <property type="term" value="F:glycerophosphodiester phosphodiesterase activity"/>
    <property type="evidence" value="ECO:0007669"/>
    <property type="project" value="UniProtKB-EC"/>
</dbReference>
<dbReference type="PANTHER" id="PTHR22958">
    <property type="entry name" value="GLYCEROPHOSPHORYL DIESTER PHOSPHODIESTERASE"/>
    <property type="match status" value="1"/>
</dbReference>
<sequence length="371" mass="41471">MEEKVTISSGPQSASGHVAPSTSDSTTFVKNKSDGSSSFKDIFAGMIPGHHNSRMIVIGHRGNGKNRTLLQGEIPDERPSFRENTINSFNTASKFGASFVEFDVQVTRDGHPIIFHDDYIILEDKVSRKIGELSLEEFLACGPQKDKSTDGRTLYRKAKDNYVSIWTATVEDSLCTLQEVFEEVDQNVGFNVEVKFDDVLKTSDDELRRVLYPILEVVKQHAKGRKVYYSSFNPDAVYLLRKEQSSYPVFFLTDGGVNLFNDPRRNSIQAAVQVCEEGNLQGIVTEVGAILREPTLVSLVKQVGLWLFSYGVLNNIAEVVEKQKILGVDGVIVDHVLEVVTVVRDLEKLPLEKMLNFVPTPLRTLSEEKLP</sequence>
<gene>
    <name evidence="8" type="primary">LOC112290323</name>
    <name evidence="7" type="ORF">PHYPA_016941</name>
</gene>
<dbReference type="STRING" id="3218.A0A2K1JKL1"/>
<dbReference type="GO" id="GO:0046475">
    <property type="term" value="P:glycerophospholipid catabolic process"/>
    <property type="evidence" value="ECO:0000318"/>
    <property type="project" value="GO_Central"/>
</dbReference>
<dbReference type="Gramene" id="Pp3c13_3900V3.3">
    <property type="protein sequence ID" value="Pp3c13_3900V3.3"/>
    <property type="gene ID" value="Pp3c13_3900"/>
</dbReference>
<dbReference type="Gramene" id="Pp3c13_3900V3.2">
    <property type="protein sequence ID" value="Pp3c13_3900V3.2"/>
    <property type="gene ID" value="Pp3c13_3900"/>
</dbReference>
<reference evidence="7 9" key="1">
    <citation type="journal article" date="2008" name="Science">
        <title>The Physcomitrella genome reveals evolutionary insights into the conquest of land by plants.</title>
        <authorList>
            <person name="Rensing S."/>
            <person name="Lang D."/>
            <person name="Zimmer A."/>
            <person name="Terry A."/>
            <person name="Salamov A."/>
            <person name="Shapiro H."/>
            <person name="Nishiyama T."/>
            <person name="Perroud P.-F."/>
            <person name="Lindquist E."/>
            <person name="Kamisugi Y."/>
            <person name="Tanahashi T."/>
            <person name="Sakakibara K."/>
            <person name="Fujita T."/>
            <person name="Oishi K."/>
            <person name="Shin-I T."/>
            <person name="Kuroki Y."/>
            <person name="Toyoda A."/>
            <person name="Suzuki Y."/>
            <person name="Hashimoto A."/>
            <person name="Yamaguchi K."/>
            <person name="Sugano A."/>
            <person name="Kohara Y."/>
            <person name="Fujiyama A."/>
            <person name="Anterola A."/>
            <person name="Aoki S."/>
            <person name="Ashton N."/>
            <person name="Barbazuk W.B."/>
            <person name="Barker E."/>
            <person name="Bennetzen J."/>
            <person name="Bezanilla M."/>
            <person name="Blankenship R."/>
            <person name="Cho S.H."/>
            <person name="Dutcher S."/>
            <person name="Estelle M."/>
            <person name="Fawcett J.A."/>
            <person name="Gundlach H."/>
            <person name="Hanada K."/>
            <person name="Heyl A."/>
            <person name="Hicks K.A."/>
            <person name="Hugh J."/>
            <person name="Lohr M."/>
            <person name="Mayer K."/>
            <person name="Melkozernov A."/>
            <person name="Murata T."/>
            <person name="Nelson D."/>
            <person name="Pils B."/>
            <person name="Prigge M."/>
            <person name="Reiss B."/>
            <person name="Renner T."/>
            <person name="Rombauts S."/>
            <person name="Rushton P."/>
            <person name="Sanderfoot A."/>
            <person name="Schween G."/>
            <person name="Shiu S.-H."/>
            <person name="Stueber K."/>
            <person name="Theodoulou F.L."/>
            <person name="Tu H."/>
            <person name="Van de Peer Y."/>
            <person name="Verrier P.J."/>
            <person name="Waters E."/>
            <person name="Wood A."/>
            <person name="Yang L."/>
            <person name="Cove D."/>
            <person name="Cuming A."/>
            <person name="Hasebe M."/>
            <person name="Lucas S."/>
            <person name="Mishler D.B."/>
            <person name="Reski R."/>
            <person name="Grigoriev I."/>
            <person name="Quatrano R.S."/>
            <person name="Boore J.L."/>
        </authorList>
    </citation>
    <scope>NUCLEOTIDE SEQUENCE [LARGE SCALE GENOMIC DNA]</scope>
    <source>
        <strain evidence="8 9">cv. Gransden 2004</strain>
    </source>
</reference>
<reference evidence="7 9" key="2">
    <citation type="journal article" date="2018" name="Plant J.">
        <title>The Physcomitrella patens chromosome-scale assembly reveals moss genome structure and evolution.</title>
        <authorList>
            <person name="Lang D."/>
            <person name="Ullrich K.K."/>
            <person name="Murat F."/>
            <person name="Fuchs J."/>
            <person name="Jenkins J."/>
            <person name="Haas F.B."/>
            <person name="Piednoel M."/>
            <person name="Gundlach H."/>
            <person name="Van Bel M."/>
            <person name="Meyberg R."/>
            <person name="Vives C."/>
            <person name="Morata J."/>
            <person name="Symeonidi A."/>
            <person name="Hiss M."/>
            <person name="Muchero W."/>
            <person name="Kamisugi Y."/>
            <person name="Saleh O."/>
            <person name="Blanc G."/>
            <person name="Decker E.L."/>
            <person name="van Gessel N."/>
            <person name="Grimwood J."/>
            <person name="Hayes R.D."/>
            <person name="Graham S.W."/>
            <person name="Gunter L.E."/>
            <person name="McDaniel S.F."/>
            <person name="Hoernstein S.N.W."/>
            <person name="Larsson A."/>
            <person name="Li F.W."/>
            <person name="Perroud P.F."/>
            <person name="Phillips J."/>
            <person name="Ranjan P."/>
            <person name="Rokshar D.S."/>
            <person name="Rothfels C.J."/>
            <person name="Schneider L."/>
            <person name="Shu S."/>
            <person name="Stevenson D.W."/>
            <person name="Thummler F."/>
            <person name="Tillich M."/>
            <person name="Villarreal Aguilar J.C."/>
            <person name="Widiez T."/>
            <person name="Wong G.K."/>
            <person name="Wymore A."/>
            <person name="Zhang Y."/>
            <person name="Zimmer A.D."/>
            <person name="Quatrano R.S."/>
            <person name="Mayer K.F.X."/>
            <person name="Goodstein D."/>
            <person name="Casacuberta J.M."/>
            <person name="Vandepoele K."/>
            <person name="Reski R."/>
            <person name="Cuming A.C."/>
            <person name="Tuskan G.A."/>
            <person name="Maumus F."/>
            <person name="Salse J."/>
            <person name="Schmutz J."/>
            <person name="Rensing S.A."/>
        </authorList>
    </citation>
    <scope>NUCLEOTIDE SEQUENCE [LARGE SCALE GENOMIC DNA]</scope>
    <source>
        <strain evidence="8 9">cv. Gransden 2004</strain>
    </source>
</reference>
<dbReference type="Gramene" id="Pp3c13_3900V3.1">
    <property type="protein sequence ID" value="Pp3c13_3900V3.1"/>
    <property type="gene ID" value="Pp3c13_3900"/>
</dbReference>
<dbReference type="EC" id="3.1.4.46" evidence="1"/>
<evidence type="ECO:0000313" key="8">
    <source>
        <dbReference type="EnsemblPlants" id="Pp3c13_3900V3.1"/>
    </source>
</evidence>
<evidence type="ECO:0000256" key="1">
    <source>
        <dbReference type="ARBA" id="ARBA00012247"/>
    </source>
</evidence>
<protein>
    <recommendedName>
        <fullName evidence="1">glycerophosphodiester phosphodiesterase</fullName>
        <ecNumber evidence="1">3.1.4.46</ecNumber>
    </recommendedName>
</protein>
<keyword evidence="3" id="KW-0378">Hydrolase</keyword>
<dbReference type="EnsemblPlants" id="Pp3c13_3900V3.1">
    <property type="protein sequence ID" value="Pp3c13_3900V3.1"/>
    <property type="gene ID" value="Pp3c13_3900"/>
</dbReference>
<dbReference type="EnsemblPlants" id="Pp3c13_3900V3.3">
    <property type="protein sequence ID" value="Pp3c13_3900V3.3"/>
    <property type="gene ID" value="Pp3c13_3900"/>
</dbReference>
<dbReference type="OMA" id="HRNVPGT"/>
<dbReference type="Gene3D" id="3.20.20.190">
    <property type="entry name" value="Phosphatidylinositol (PI) phosphodiesterase"/>
    <property type="match status" value="1"/>
</dbReference>
<evidence type="ECO:0000256" key="2">
    <source>
        <dbReference type="ARBA" id="ARBA00022798"/>
    </source>
</evidence>
<dbReference type="PaxDb" id="3218-PP1S107_25V6.1"/>